<evidence type="ECO:0000256" key="3">
    <source>
        <dbReference type="ARBA" id="ARBA00022679"/>
    </source>
</evidence>
<comment type="pathway">
    <text evidence="2">Glycan biosynthesis; alginate biosynthesis.</text>
</comment>
<dbReference type="RefSeq" id="WP_204131460.1">
    <property type="nucleotide sequence ID" value="NZ_JAFDVD010000012.1"/>
</dbReference>
<organism evidence="8 9">
    <name type="scientific">Phycicoccus sonneratiae</name>
    <dbReference type="NCBI Taxonomy" id="2807628"/>
    <lineage>
        <taxon>Bacteria</taxon>
        <taxon>Bacillati</taxon>
        <taxon>Actinomycetota</taxon>
        <taxon>Actinomycetes</taxon>
        <taxon>Micrococcales</taxon>
        <taxon>Intrasporangiaceae</taxon>
        <taxon>Phycicoccus</taxon>
    </lineage>
</organism>
<dbReference type="SUPFAM" id="SSF52266">
    <property type="entry name" value="SGNH hydrolase"/>
    <property type="match status" value="1"/>
</dbReference>
<evidence type="ECO:0000256" key="5">
    <source>
        <dbReference type="ARBA" id="ARBA00022764"/>
    </source>
</evidence>
<evidence type="ECO:0000259" key="7">
    <source>
        <dbReference type="Pfam" id="PF16822"/>
    </source>
</evidence>
<evidence type="ECO:0000256" key="2">
    <source>
        <dbReference type="ARBA" id="ARBA00005182"/>
    </source>
</evidence>
<keyword evidence="9" id="KW-1185">Reference proteome</keyword>
<keyword evidence="5" id="KW-0574">Periplasm</keyword>
<keyword evidence="4" id="KW-0732">Signal</keyword>
<evidence type="ECO:0000313" key="8">
    <source>
        <dbReference type="EMBL" id="MBM6400996.1"/>
    </source>
</evidence>
<reference evidence="8" key="1">
    <citation type="submission" date="2021-02" db="EMBL/GenBank/DDBJ databases">
        <title>Phycicoccus sp. MQZ13P-5T, whole genome shotgun sequence.</title>
        <authorList>
            <person name="Tuo L."/>
        </authorList>
    </citation>
    <scope>NUCLEOTIDE SEQUENCE</scope>
    <source>
        <strain evidence="8">MQZ13P-5</strain>
    </source>
</reference>
<dbReference type="Pfam" id="PF16822">
    <property type="entry name" value="ALGX"/>
    <property type="match status" value="1"/>
</dbReference>
<accession>A0ABS2CM96</accession>
<feature type="domain" description="AlgX/AlgJ SGNH hydrolase-like" evidence="7">
    <location>
        <begin position="103"/>
        <end position="296"/>
    </location>
</feature>
<protein>
    <recommendedName>
        <fullName evidence="7">AlgX/AlgJ SGNH hydrolase-like domain-containing protein</fullName>
    </recommendedName>
</protein>
<evidence type="ECO:0000256" key="4">
    <source>
        <dbReference type="ARBA" id="ARBA00022729"/>
    </source>
</evidence>
<keyword evidence="3" id="KW-0808">Transferase</keyword>
<dbReference type="Proteomes" id="UP001430172">
    <property type="component" value="Unassembled WGS sequence"/>
</dbReference>
<name>A0ABS2CM96_9MICO</name>
<evidence type="ECO:0000313" key="9">
    <source>
        <dbReference type="Proteomes" id="UP001430172"/>
    </source>
</evidence>
<sequence length="385" mass="42253">MTRPGQHRRLLPVVVAGGVFVFGPLVAGLAGARATALENRPLADRPSLSAGWKVFDEASLWVSDHLPVRTAAVQARSEVVRGVFGDHAVEPTRVVDGVAWPSVVEGRDRWLYAGGDFVNACHPQLGVEETVERLERMTTLLREHGRTVAVVVVPDKSTVVDDGLPARYLGRACAAERKDAFWSAYTGRDPDFLDLRPALEEADAGPGRAYLRSDSHWTPAGALVYARAVVDHVAPGTWEQSEVRAGAPFRKQGDLASVLLEDRVDEVPGWDVVRPEVRLDSESRSGDFTFRTQQSSDDPGALVRGRTAIIGDSFTFNSRAAWTPWFERSTTRHWVKTEPDLVLHEMVESDTVVLELVERDIATGDLGVFDEAFVDRLEAGLRAAD</sequence>
<dbReference type="EMBL" id="JAFDVD010000012">
    <property type="protein sequence ID" value="MBM6400996.1"/>
    <property type="molecule type" value="Genomic_DNA"/>
</dbReference>
<gene>
    <name evidence="8" type="ORF">JQN70_11405</name>
</gene>
<proteinExistence type="predicted"/>
<comment type="subcellular location">
    <subcellularLocation>
        <location evidence="1">Periplasm</location>
    </subcellularLocation>
</comment>
<dbReference type="InterPro" id="IPR031811">
    <property type="entry name" value="ALGX/ALGJ_SGNH-like"/>
</dbReference>
<keyword evidence="6" id="KW-0016">Alginate biosynthesis</keyword>
<comment type="caution">
    <text evidence="8">The sequence shown here is derived from an EMBL/GenBank/DDBJ whole genome shotgun (WGS) entry which is preliminary data.</text>
</comment>
<evidence type="ECO:0000256" key="1">
    <source>
        <dbReference type="ARBA" id="ARBA00004418"/>
    </source>
</evidence>
<evidence type="ECO:0000256" key="6">
    <source>
        <dbReference type="ARBA" id="ARBA00022841"/>
    </source>
</evidence>